<sequence>MFLVCVVAFAMPTLVGAPVWAAPGDNPPPLSLNAIGSSSTITLPGQQSATSVLLPVPRGLTPRSIRAVTNLPAFVTGGTVDVAQGDRLLSRTALPTTAGAPVELPLSGAVVTDNAVDLTIRSSLRTEGPCPFDTDNEFRLNRAQILYSGGDAAPAVVADFLPPVLRKLIIYVPSDVQSAEGAAAVNLATSVIAHYGTASVAVQTRALAPGADAPSDAAGSLERQIVIKRGAVAGASLRAGPGGPYLLIGGTDDQLVAQTMLLTSDLAPLAQASAAVAGPLRGAPQLAPDVTTLSALGVADQAAGPAAWPSVAIGVDQTRLGRPSSNVRVQLVGTYTPVPMAAGGRVVVRIGETVIDSWSTQPDGRIDRWVSIPDSMLRRYTELTVTVERGDTGGDCGSIGRTSLNLSASGQVTSAPASGSSSVDFGSLPQGLMPRTQLAWRRADVADVTRAVTLAVGMQRMTTVPLGIDVVPFDQAMSSSDSAIVIAADGDGLGDVPLPVRSQTGGNLKVLDGGTGPTTLTLSPAQRYGSLQVLRTGGRTLLVGSSTGDPAGLDAALNWLEADPTRWSAMTGNAMIQTGDRDPVFVSATTDQSSGAADGSWSAAQIAGLVVGVVVLVGMVVGGLLWSRRRGRRARPDRP</sequence>
<evidence type="ECO:0000313" key="4">
    <source>
        <dbReference type="Proteomes" id="UP000186218"/>
    </source>
</evidence>
<evidence type="ECO:0000313" key="3">
    <source>
        <dbReference type="EMBL" id="SIR67092.1"/>
    </source>
</evidence>
<dbReference type="RefSeq" id="WP_076476357.1">
    <property type="nucleotide sequence ID" value="NZ_FTNT01000001.1"/>
</dbReference>
<organism evidence="3 4">
    <name type="scientific">Williamsia sterculiae</name>
    <dbReference type="NCBI Taxonomy" id="1344003"/>
    <lineage>
        <taxon>Bacteria</taxon>
        <taxon>Bacillati</taxon>
        <taxon>Actinomycetota</taxon>
        <taxon>Actinomycetes</taxon>
        <taxon>Mycobacteriales</taxon>
        <taxon>Nocardiaceae</taxon>
        <taxon>Williamsia</taxon>
    </lineage>
</organism>
<evidence type="ECO:0000256" key="2">
    <source>
        <dbReference type="SAM" id="SignalP"/>
    </source>
</evidence>
<name>A0A1N7CU15_9NOCA</name>
<dbReference type="STRING" id="1344003.SAMN05445060_0362"/>
<keyword evidence="1" id="KW-1133">Transmembrane helix</keyword>
<feature type="chain" id="PRO_5012387913" description="Cellulose synthase subunit" evidence="2">
    <location>
        <begin position="22"/>
        <end position="639"/>
    </location>
</feature>
<proteinExistence type="predicted"/>
<dbReference type="OrthoDB" id="4588955at2"/>
<dbReference type="EMBL" id="FTNT01000001">
    <property type="protein sequence ID" value="SIR67092.1"/>
    <property type="molecule type" value="Genomic_DNA"/>
</dbReference>
<protein>
    <recommendedName>
        <fullName evidence="5">Cellulose synthase subunit</fullName>
    </recommendedName>
</protein>
<evidence type="ECO:0000256" key="1">
    <source>
        <dbReference type="SAM" id="Phobius"/>
    </source>
</evidence>
<dbReference type="AlphaFoldDB" id="A0A1N7CU15"/>
<keyword evidence="1" id="KW-0812">Transmembrane</keyword>
<keyword evidence="2" id="KW-0732">Signal</keyword>
<evidence type="ECO:0008006" key="5">
    <source>
        <dbReference type="Google" id="ProtNLM"/>
    </source>
</evidence>
<feature type="transmembrane region" description="Helical" evidence="1">
    <location>
        <begin position="606"/>
        <end position="626"/>
    </location>
</feature>
<keyword evidence="1" id="KW-0472">Membrane</keyword>
<keyword evidence="4" id="KW-1185">Reference proteome</keyword>
<gene>
    <name evidence="3" type="ORF">SAMN05445060_0362</name>
</gene>
<feature type="signal peptide" evidence="2">
    <location>
        <begin position="1"/>
        <end position="21"/>
    </location>
</feature>
<dbReference type="Proteomes" id="UP000186218">
    <property type="component" value="Unassembled WGS sequence"/>
</dbReference>
<reference evidence="3 4" key="1">
    <citation type="submission" date="2017-01" db="EMBL/GenBank/DDBJ databases">
        <authorList>
            <person name="Mah S.A."/>
            <person name="Swanson W.J."/>
            <person name="Moy G.W."/>
            <person name="Vacquier V.D."/>
        </authorList>
    </citation>
    <scope>NUCLEOTIDE SEQUENCE [LARGE SCALE GENOMIC DNA]</scope>
    <source>
        <strain evidence="3 4">CPCC 203464</strain>
    </source>
</reference>
<accession>A0A1N7CU15</accession>